<dbReference type="Proteomes" id="UP000194236">
    <property type="component" value="Unassembled WGS sequence"/>
</dbReference>
<evidence type="ECO:0000313" key="3">
    <source>
        <dbReference type="Proteomes" id="UP000194236"/>
    </source>
</evidence>
<protein>
    <recommendedName>
        <fullName evidence="1">Tetratricopeptide repeat protein 21A/21B second ARM domain-containing protein</fullName>
    </recommendedName>
</protein>
<dbReference type="InterPro" id="IPR040364">
    <property type="entry name" value="TTC21A/TTC21B"/>
</dbReference>
<reference evidence="2 3" key="1">
    <citation type="submission" date="2017-03" db="EMBL/GenBank/DDBJ databases">
        <title>Genome Survey of Euroglyphus maynei.</title>
        <authorList>
            <person name="Arlian L.G."/>
            <person name="Morgan M.S."/>
            <person name="Rider S.D."/>
        </authorList>
    </citation>
    <scope>NUCLEOTIDE SEQUENCE [LARGE SCALE GENOMIC DNA]</scope>
    <source>
        <strain evidence="2">Arlian Lab</strain>
        <tissue evidence="2">Whole body</tissue>
    </source>
</reference>
<name>A0A1Y3BIK7_EURMA</name>
<evidence type="ECO:0000313" key="2">
    <source>
        <dbReference type="EMBL" id="OTF80790.1"/>
    </source>
</evidence>
<dbReference type="GO" id="GO:0005929">
    <property type="term" value="C:cilium"/>
    <property type="evidence" value="ECO:0007669"/>
    <property type="project" value="GOC"/>
</dbReference>
<dbReference type="OrthoDB" id="10259630at2759"/>
<dbReference type="Pfam" id="PF25060">
    <property type="entry name" value="ARM_TT21_2nd"/>
    <property type="match status" value="1"/>
</dbReference>
<dbReference type="InterPro" id="IPR011990">
    <property type="entry name" value="TPR-like_helical_dom_sf"/>
</dbReference>
<dbReference type="GO" id="GO:0061512">
    <property type="term" value="P:protein localization to cilium"/>
    <property type="evidence" value="ECO:0007669"/>
    <property type="project" value="TreeGrafter"/>
</dbReference>
<dbReference type="InterPro" id="IPR056832">
    <property type="entry name" value="ARM_TT21_2nd"/>
</dbReference>
<dbReference type="AlphaFoldDB" id="A0A1Y3BIK7"/>
<organism evidence="2 3">
    <name type="scientific">Euroglyphus maynei</name>
    <name type="common">Mayne's house dust mite</name>
    <dbReference type="NCBI Taxonomy" id="6958"/>
    <lineage>
        <taxon>Eukaryota</taxon>
        <taxon>Metazoa</taxon>
        <taxon>Ecdysozoa</taxon>
        <taxon>Arthropoda</taxon>
        <taxon>Chelicerata</taxon>
        <taxon>Arachnida</taxon>
        <taxon>Acari</taxon>
        <taxon>Acariformes</taxon>
        <taxon>Sarcoptiformes</taxon>
        <taxon>Astigmata</taxon>
        <taxon>Psoroptidia</taxon>
        <taxon>Analgoidea</taxon>
        <taxon>Pyroglyphidae</taxon>
        <taxon>Pyroglyphinae</taxon>
        <taxon>Euroglyphus</taxon>
    </lineage>
</organism>
<dbReference type="GO" id="GO:0035721">
    <property type="term" value="P:intraciliary retrograde transport"/>
    <property type="evidence" value="ECO:0007669"/>
    <property type="project" value="TreeGrafter"/>
</dbReference>
<dbReference type="SUPFAM" id="SSF48452">
    <property type="entry name" value="TPR-like"/>
    <property type="match status" value="1"/>
</dbReference>
<dbReference type="PANTHER" id="PTHR14699">
    <property type="entry name" value="STI2 PROTEIN-RELATED"/>
    <property type="match status" value="1"/>
</dbReference>
<dbReference type="PANTHER" id="PTHR14699:SF0">
    <property type="entry name" value="TETRATRICOPEPTIDE REPEAT PROTEIN 21 HOMOLOG"/>
    <property type="match status" value="1"/>
</dbReference>
<comment type="caution">
    <text evidence="2">The sequence shown here is derived from an EMBL/GenBank/DDBJ whole genome shotgun (WGS) entry which is preliminary data.</text>
</comment>
<feature type="domain" description="Tetratricopeptide repeat protein 21A/21B second ARM" evidence="1">
    <location>
        <begin position="57"/>
        <end position="166"/>
    </location>
</feature>
<dbReference type="Gene3D" id="1.25.40.10">
    <property type="entry name" value="Tetratricopeptide repeat domain"/>
    <property type="match status" value="1"/>
</dbReference>
<accession>A0A1Y3BIK7</accession>
<gene>
    <name evidence="2" type="ORF">BLA29_007543</name>
</gene>
<proteinExistence type="predicted"/>
<dbReference type="EMBL" id="MUJZ01016541">
    <property type="protein sequence ID" value="OTF80790.1"/>
    <property type="molecule type" value="Genomic_DNA"/>
</dbReference>
<dbReference type="GO" id="GO:0030991">
    <property type="term" value="C:intraciliary transport particle A"/>
    <property type="evidence" value="ECO:0007669"/>
    <property type="project" value="TreeGrafter"/>
</dbReference>
<keyword evidence="3" id="KW-1185">Reference proteome</keyword>
<evidence type="ECO:0000259" key="1">
    <source>
        <dbReference type="Pfam" id="PF25060"/>
    </source>
</evidence>
<sequence length="217" mass="25155">MKINPADSKPISGLLMTKLMKHDHDLMSGEVGEDNKVNLMKVYEEIDQLEEFNRTTTVNANPLSVHFYSNLQVHQAIDIVQICLFLCAPEPLVQGQQMPTFLYYAQQFINILAAVIPNHKQILYQMAMIKYLSGEIRTAANLVNRCLQYDGKFIDLFILMAKISIHDRNFKTANQCLENALVLDFKVCLFVFRFTDFSEFHLNFRYVMTFPTYCPNH</sequence>